<evidence type="ECO:0000313" key="2">
    <source>
        <dbReference type="EMBL" id="TCD11412.1"/>
    </source>
</evidence>
<dbReference type="RefSeq" id="WP_131571407.1">
    <property type="nucleotide sequence ID" value="NZ_JAINFK010000008.1"/>
</dbReference>
<sequence>MQPHRERGDLDTAGFRAAILNPAAERPTSITGPNGKQAVRRFNVYRNNVTVSLIDALADIFPVVQRITGKSFFRDMAREFVRAHPPSSPLLFEYGHNFASFMETFEPAARMPYLADVARVERCWLTAYHAADTATLAPARLGEIPPDLLGDTGFAPHPATGLVRSKFAVVEIFDANRNQENVGRIRAGIPQDALVTRPGHDVAVTRLPDGQGAFFGRLIAGGTLAEAAEAGANEAGGFDITEAIGALISTGAFIAAETRDQQD</sequence>
<dbReference type="AlphaFoldDB" id="A0A4R0P3J2"/>
<dbReference type="EMBL" id="SJST01000009">
    <property type="protein sequence ID" value="TCD11412.1"/>
    <property type="molecule type" value="Genomic_DNA"/>
</dbReference>
<proteinExistence type="predicted"/>
<dbReference type="Pfam" id="PF09836">
    <property type="entry name" value="DUF2063"/>
    <property type="match status" value="1"/>
</dbReference>
<dbReference type="InterPro" id="IPR018640">
    <property type="entry name" value="DUF2063"/>
</dbReference>
<dbReference type="Gene3D" id="1.10.150.690">
    <property type="entry name" value="DUF2063"/>
    <property type="match status" value="1"/>
</dbReference>
<keyword evidence="3" id="KW-1185">Reference proteome</keyword>
<evidence type="ECO:0000313" key="3">
    <source>
        <dbReference type="Proteomes" id="UP000291301"/>
    </source>
</evidence>
<dbReference type="Proteomes" id="UP000291301">
    <property type="component" value="Unassembled WGS sequence"/>
</dbReference>
<dbReference type="OrthoDB" id="4146344at2"/>
<protein>
    <submittedName>
        <fullName evidence="2">DUF2063 domain-containing protein</fullName>
    </submittedName>
</protein>
<accession>A0A4R0P3J2</accession>
<organism evidence="2 3">
    <name type="scientific">Oricola cellulosilytica</name>
    <dbReference type="NCBI Taxonomy" id="1429082"/>
    <lineage>
        <taxon>Bacteria</taxon>
        <taxon>Pseudomonadati</taxon>
        <taxon>Pseudomonadota</taxon>
        <taxon>Alphaproteobacteria</taxon>
        <taxon>Hyphomicrobiales</taxon>
        <taxon>Ahrensiaceae</taxon>
        <taxon>Oricola</taxon>
    </lineage>
</organism>
<dbReference type="InterPro" id="IPR044922">
    <property type="entry name" value="DUF2063_N_sf"/>
</dbReference>
<evidence type="ECO:0000259" key="1">
    <source>
        <dbReference type="Pfam" id="PF09836"/>
    </source>
</evidence>
<comment type="caution">
    <text evidence="2">The sequence shown here is derived from an EMBL/GenBank/DDBJ whole genome shotgun (WGS) entry which is preliminary data.</text>
</comment>
<gene>
    <name evidence="2" type="ORF">E0D97_17060</name>
</gene>
<reference evidence="2 3" key="1">
    <citation type="journal article" date="2015" name="Antonie Van Leeuwenhoek">
        <title>Oricola cellulosilytica gen. nov., sp. nov., a cellulose-degrading bacterium of the family Phyllobacteriaceae isolated from surface seashore water, and emended descriptions of Mesorhizobium loti and Phyllobacterium myrsinacearum.</title>
        <authorList>
            <person name="Hameed A."/>
            <person name="Shahina M."/>
            <person name="Lai W.A."/>
            <person name="Lin S.Y."/>
            <person name="Young L.S."/>
            <person name="Liu Y.C."/>
            <person name="Hsu Y.H."/>
            <person name="Young C.C."/>
        </authorList>
    </citation>
    <scope>NUCLEOTIDE SEQUENCE [LARGE SCALE GENOMIC DNA]</scope>
    <source>
        <strain evidence="2 3">KCTC 52183</strain>
    </source>
</reference>
<name>A0A4R0P3J2_9HYPH</name>
<feature type="domain" description="Putative DNA-binding" evidence="1">
    <location>
        <begin position="15"/>
        <end position="102"/>
    </location>
</feature>